<dbReference type="RefSeq" id="WP_060667870.1">
    <property type="nucleotide sequence ID" value="NZ_JARTGE010000001.1"/>
</dbReference>
<dbReference type="Proteomes" id="UP000037854">
    <property type="component" value="Unassembled WGS sequence"/>
</dbReference>
<protein>
    <submittedName>
        <fullName evidence="2">Uncharacterized protein</fullName>
    </submittedName>
</protein>
<accession>A0ABR5MM33</accession>
<organism evidence="2 3">
    <name type="scientific">Oceanobacillus caeni</name>
    <dbReference type="NCBI Taxonomy" id="405946"/>
    <lineage>
        <taxon>Bacteria</taxon>
        <taxon>Bacillati</taxon>
        <taxon>Bacillota</taxon>
        <taxon>Bacilli</taxon>
        <taxon>Bacillales</taxon>
        <taxon>Bacillaceae</taxon>
        <taxon>Oceanobacillus</taxon>
    </lineage>
</organism>
<keyword evidence="1" id="KW-0812">Transmembrane</keyword>
<dbReference type="EMBL" id="LGTK01000007">
    <property type="protein sequence ID" value="KPH77462.1"/>
    <property type="molecule type" value="Genomic_DNA"/>
</dbReference>
<proteinExistence type="predicted"/>
<evidence type="ECO:0000256" key="1">
    <source>
        <dbReference type="SAM" id="Phobius"/>
    </source>
</evidence>
<keyword evidence="3" id="KW-1185">Reference proteome</keyword>
<gene>
    <name evidence="2" type="ORF">AFL42_03585</name>
</gene>
<evidence type="ECO:0000313" key="3">
    <source>
        <dbReference type="Proteomes" id="UP000037854"/>
    </source>
</evidence>
<name>A0ABR5MM33_9BACI</name>
<feature type="transmembrane region" description="Helical" evidence="1">
    <location>
        <begin position="16"/>
        <end position="36"/>
    </location>
</feature>
<sequence>MLLELLNELLNDLSPFYLYLSLVISNFHLGFLQFGLQYRSFENQIYIRKCHNVQFRLLPKLKITPRIIELRTWICTITKKTESVDDPEAPSLSINIMIKRQGGKKWSQNLYSLSLKNIAFF</sequence>
<reference evidence="2 3" key="1">
    <citation type="submission" date="2015-07" db="EMBL/GenBank/DDBJ databases">
        <title>High-quality draft genome sequence of Oceanobacillus caeni HM6, a bacillus isolated from a human feces.</title>
        <authorList>
            <person name="Kumar J."/>
            <person name="Verma M.K."/>
            <person name="Pandey R."/>
            <person name="Bhambi M."/>
            <person name="Chauhan N."/>
        </authorList>
    </citation>
    <scope>NUCLEOTIDE SEQUENCE [LARGE SCALE GENOMIC DNA]</scope>
    <source>
        <strain evidence="2 3">HM6</strain>
    </source>
</reference>
<comment type="caution">
    <text evidence="2">The sequence shown here is derived from an EMBL/GenBank/DDBJ whole genome shotgun (WGS) entry which is preliminary data.</text>
</comment>
<keyword evidence="1" id="KW-0472">Membrane</keyword>
<evidence type="ECO:0000313" key="2">
    <source>
        <dbReference type="EMBL" id="KPH77462.1"/>
    </source>
</evidence>
<keyword evidence="1" id="KW-1133">Transmembrane helix</keyword>